<evidence type="ECO:0000313" key="2">
    <source>
        <dbReference type="EMBL" id="KIY44980.1"/>
    </source>
</evidence>
<reference evidence="2 3" key="1">
    <citation type="journal article" date="2015" name="Fungal Genet. Biol.">
        <title>Evolution of novel wood decay mechanisms in Agaricales revealed by the genome sequences of Fistulina hepatica and Cylindrobasidium torrendii.</title>
        <authorList>
            <person name="Floudas D."/>
            <person name="Held B.W."/>
            <person name="Riley R."/>
            <person name="Nagy L.G."/>
            <person name="Koehler G."/>
            <person name="Ransdell A.S."/>
            <person name="Younus H."/>
            <person name="Chow J."/>
            <person name="Chiniquy J."/>
            <person name="Lipzen A."/>
            <person name="Tritt A."/>
            <person name="Sun H."/>
            <person name="Haridas S."/>
            <person name="LaButti K."/>
            <person name="Ohm R.A."/>
            <person name="Kues U."/>
            <person name="Blanchette R.A."/>
            <person name="Grigoriev I.V."/>
            <person name="Minto R.E."/>
            <person name="Hibbett D.S."/>
        </authorList>
    </citation>
    <scope>NUCLEOTIDE SEQUENCE [LARGE SCALE GENOMIC DNA]</scope>
    <source>
        <strain evidence="2 3">ATCC 64428</strain>
    </source>
</reference>
<keyword evidence="3" id="KW-1185">Reference proteome</keyword>
<dbReference type="OrthoDB" id="18412at2759"/>
<name>A0A0D7A2N2_9AGAR</name>
<dbReference type="InterPro" id="IPR039646">
    <property type="entry name" value="ZNHIT2"/>
</dbReference>
<accession>A0A0D7A2N2</accession>
<dbReference type="Proteomes" id="UP000054144">
    <property type="component" value="Unassembled WGS sequence"/>
</dbReference>
<dbReference type="AlphaFoldDB" id="A0A0D7A2N2"/>
<protein>
    <submittedName>
        <fullName evidence="2">Uncharacterized protein</fullName>
    </submittedName>
</protein>
<feature type="region of interest" description="Disordered" evidence="1">
    <location>
        <begin position="422"/>
        <end position="467"/>
    </location>
</feature>
<feature type="region of interest" description="Disordered" evidence="1">
    <location>
        <begin position="54"/>
        <end position="74"/>
    </location>
</feature>
<dbReference type="EMBL" id="KN882063">
    <property type="protein sequence ID" value="KIY44980.1"/>
    <property type="molecule type" value="Genomic_DNA"/>
</dbReference>
<evidence type="ECO:0000313" key="3">
    <source>
        <dbReference type="Proteomes" id="UP000054144"/>
    </source>
</evidence>
<sequence>MSVLRLTPEVPPSAHGQCSESFYKKEIETEIRTTKTKSSEERTRMLELLRQFEQDAEMAEGSGSTTDDAIDDPDFLRRFVGTDGSEGEEGEDHDVADISQRFQGVNLDSVPAEALWERLTPAEQARFLRTVHDPKSELLSDAQLYDGRIGPWWKAPLDTDSASVNVNVAFPPQEREGNAALSEFNQLYLSPPPKYGLPPVAFPANGLPPIPSTSKATVNDDESEGDDRPLLLLYNIAAVCIAYAYTTRHFGVSPLVSSKEAGREDADRHPDTASMKKCLARLVPFLTERSSFVHRSLESVVTDLLSRFDENVISHSAFALLLRDAAMLFRPPNVIALSEFAAQPGATDNILLQTPLALALADIVRLFAPQTPKKHSLAYHKLRFYLAHVCAVPSLLLRAVATELESRTAEFMQQNENEDFALSGTSRKLKDEGAVRPDVIASSQKEDPMGNPSHSDVVSQPRIVEMD</sequence>
<dbReference type="PANTHER" id="PTHR15555">
    <property type="entry name" value="ZINC FINGER HIT DOMAIN CONTAINING PROTEIN 2 PROTEIN FON -RELATED"/>
    <property type="match status" value="1"/>
</dbReference>
<evidence type="ECO:0000256" key="1">
    <source>
        <dbReference type="SAM" id="MobiDB-lite"/>
    </source>
</evidence>
<gene>
    <name evidence="2" type="ORF">FISHEDRAFT_77011</name>
</gene>
<organism evidence="2 3">
    <name type="scientific">Fistulina hepatica ATCC 64428</name>
    <dbReference type="NCBI Taxonomy" id="1128425"/>
    <lineage>
        <taxon>Eukaryota</taxon>
        <taxon>Fungi</taxon>
        <taxon>Dikarya</taxon>
        <taxon>Basidiomycota</taxon>
        <taxon>Agaricomycotina</taxon>
        <taxon>Agaricomycetes</taxon>
        <taxon>Agaricomycetidae</taxon>
        <taxon>Agaricales</taxon>
        <taxon>Fistulinaceae</taxon>
        <taxon>Fistulina</taxon>
    </lineage>
</organism>
<dbReference type="PANTHER" id="PTHR15555:SF0">
    <property type="entry name" value="ZINC FINGER HIT DOMAIN-CONTAINING PROTEIN 2"/>
    <property type="match status" value="1"/>
</dbReference>
<proteinExistence type="predicted"/>